<accession>A0A1J4RRV6</accession>
<dbReference type="PANTHER" id="PTHR43371">
    <property type="entry name" value="VITAMIN B12-DEPENDENT RIBONUCLEOTIDE REDUCTASE"/>
    <property type="match status" value="1"/>
</dbReference>
<dbReference type="NCBIfam" id="NF006417">
    <property type="entry name" value="PRK08665.1"/>
    <property type="match status" value="1"/>
</dbReference>
<feature type="domain" description="Ribonucleotide reductase large subunit C-terminal" evidence="15">
    <location>
        <begin position="101"/>
        <end position="571"/>
    </location>
</feature>
<evidence type="ECO:0000256" key="7">
    <source>
        <dbReference type="ARBA" id="ARBA00023002"/>
    </source>
</evidence>
<comment type="catalytic activity">
    <reaction evidence="12 13">
        <text>a 2'-deoxyribonucleoside 5'-diphosphate + [thioredoxin]-disulfide + H2O = a ribonucleoside 5'-diphosphate + [thioredoxin]-dithiol</text>
        <dbReference type="Rhea" id="RHEA:23252"/>
        <dbReference type="Rhea" id="RHEA-COMP:10698"/>
        <dbReference type="Rhea" id="RHEA-COMP:10700"/>
        <dbReference type="ChEBI" id="CHEBI:15377"/>
        <dbReference type="ChEBI" id="CHEBI:29950"/>
        <dbReference type="ChEBI" id="CHEBI:50058"/>
        <dbReference type="ChEBI" id="CHEBI:57930"/>
        <dbReference type="ChEBI" id="CHEBI:73316"/>
        <dbReference type="EC" id="1.17.4.1"/>
    </reaction>
</comment>
<evidence type="ECO:0000256" key="1">
    <source>
        <dbReference type="ARBA" id="ARBA00001922"/>
    </source>
</evidence>
<evidence type="ECO:0000256" key="2">
    <source>
        <dbReference type="ARBA" id="ARBA00007405"/>
    </source>
</evidence>
<keyword evidence="9" id="KW-1015">Disulfide bond</keyword>
<keyword evidence="7 13" id="KW-0560">Oxidoreductase</keyword>
<evidence type="ECO:0000256" key="6">
    <source>
        <dbReference type="ARBA" id="ARBA00022840"/>
    </source>
</evidence>
<reference evidence="17 18" key="1">
    <citation type="journal article" date="2016" name="Environ. Microbiol.">
        <title>Genomic resolution of a cold subsurface aquifer community provides metabolic insights for novel microbes adapted to high CO concentrations.</title>
        <authorList>
            <person name="Probst A.J."/>
            <person name="Castelle C.J."/>
            <person name="Singh A."/>
            <person name="Brown C.T."/>
            <person name="Anantharaman K."/>
            <person name="Sharon I."/>
            <person name="Hug L.A."/>
            <person name="Burstein D."/>
            <person name="Emerson J.B."/>
            <person name="Thomas B.C."/>
            <person name="Banfield J.F."/>
        </authorList>
    </citation>
    <scope>NUCLEOTIDE SEQUENCE [LARGE SCALE GENOMIC DNA]</scope>
    <source>
        <strain evidence="17">CG1_02_42_45</strain>
    </source>
</reference>
<dbReference type="InterPro" id="IPR013344">
    <property type="entry name" value="RNR_NrdJ/NrdZ"/>
</dbReference>
<evidence type="ECO:0000256" key="13">
    <source>
        <dbReference type="RuleBase" id="RU364064"/>
    </source>
</evidence>
<evidence type="ECO:0000256" key="11">
    <source>
        <dbReference type="ARBA" id="ARBA00025437"/>
    </source>
</evidence>
<dbReference type="EMBL" id="MNUJ01000009">
    <property type="protein sequence ID" value="OIN90131.1"/>
    <property type="molecule type" value="Genomic_DNA"/>
</dbReference>
<dbReference type="Pfam" id="PF02867">
    <property type="entry name" value="Ribonuc_red_lgC"/>
    <property type="match status" value="1"/>
</dbReference>
<dbReference type="CDD" id="cd02888">
    <property type="entry name" value="RNR_II_dimer"/>
    <property type="match status" value="1"/>
</dbReference>
<protein>
    <recommendedName>
        <fullName evidence="13">Vitamin B12-dependent ribonucleotide reductase</fullName>
        <ecNumber evidence="13">1.17.4.1</ecNumber>
    </recommendedName>
</protein>
<dbReference type="InterPro" id="IPR024434">
    <property type="entry name" value="TSCPD_dom"/>
</dbReference>
<dbReference type="FunFam" id="3.20.70.20:FF:000018">
    <property type="entry name" value="Vitamin B12-dependent ribonucleotide reductase"/>
    <property type="match status" value="1"/>
</dbReference>
<dbReference type="NCBIfam" id="TIGR02504">
    <property type="entry name" value="NrdJ_Z"/>
    <property type="match status" value="1"/>
</dbReference>
<feature type="domain" description="Ribonucleotide reductase large subunit N-terminal" evidence="14">
    <location>
        <begin position="19"/>
        <end position="98"/>
    </location>
</feature>
<dbReference type="EC" id="1.17.4.1" evidence="13"/>
<dbReference type="PANTHER" id="PTHR43371:SF1">
    <property type="entry name" value="RIBONUCLEOSIDE-DIPHOSPHATE REDUCTASE"/>
    <property type="match status" value="1"/>
</dbReference>
<proteinExistence type="inferred from homology"/>
<dbReference type="GO" id="GO:0071897">
    <property type="term" value="P:DNA biosynthetic process"/>
    <property type="evidence" value="ECO:0007669"/>
    <property type="project" value="UniProtKB-KW"/>
</dbReference>
<dbReference type="GO" id="GO:0031419">
    <property type="term" value="F:cobalamin binding"/>
    <property type="evidence" value="ECO:0007669"/>
    <property type="project" value="UniProtKB-KW"/>
</dbReference>
<evidence type="ECO:0000259" key="15">
    <source>
        <dbReference type="Pfam" id="PF02867"/>
    </source>
</evidence>
<dbReference type="InterPro" id="IPR050862">
    <property type="entry name" value="RdRp_reductase_class-2"/>
</dbReference>
<dbReference type="InterPro" id="IPR000788">
    <property type="entry name" value="RNR_lg_C"/>
</dbReference>
<name>A0A1J4RRV6_9BACT</name>
<dbReference type="GO" id="GO:0009263">
    <property type="term" value="P:deoxyribonucleotide biosynthetic process"/>
    <property type="evidence" value="ECO:0007669"/>
    <property type="project" value="UniProtKB-KW"/>
</dbReference>
<dbReference type="InterPro" id="IPR013509">
    <property type="entry name" value="RNR_lsu_N"/>
</dbReference>
<comment type="caution">
    <text evidence="17">The sequence shown here is derived from an EMBL/GenBank/DDBJ whole genome shotgun (WGS) entry which is preliminary data.</text>
</comment>
<evidence type="ECO:0000256" key="5">
    <source>
        <dbReference type="ARBA" id="ARBA00022741"/>
    </source>
</evidence>
<gene>
    <name evidence="17" type="ORF">AUJ40_00510</name>
</gene>
<evidence type="ECO:0000256" key="12">
    <source>
        <dbReference type="ARBA" id="ARBA00047754"/>
    </source>
</evidence>
<evidence type="ECO:0000256" key="8">
    <source>
        <dbReference type="ARBA" id="ARBA00023116"/>
    </source>
</evidence>
<sequence length="775" mass="85834">MLAKKIQAIDEKFVEPQISENSLTVLKRRYLKKDTDGKIIETPRDLFMRVAATIASADKAYNKKADIESLTRKFYNMMARFEFMPNSPTLMNAGRDLGQLSACFVLPIEDDLASIFESIKNTALIHKSGGGTGFSFSRLRPSGDRVKSTTGVSSGPISFMRAFDAATEAVKQGGTRRGANMGILRVDHPDILQFIDAKTREGELANFNTSVAITDRFIDALERNEDYDLINPRDGTLDKKLSAPEVFDKIVNNAWGNGEPGIIFIDRINKFNPTPQIGAIESTNPCGEQPLLPYESCNLGSVNLGKVVKEAGSKKTIDFDRLGILVHDALHFLDNVIDLNNYPLPEIDKMTRANRKIGFGVMGFADMLIKLGIPYNSDKVVTLARKVMKFIDDQSKEESKILARERGPFPNFEKSIYAKARKDPLRNATTTTIAPTGTISIISNASSGIEPLFAVCYERNVMDNDILVEIHPEFERIAKERGFYSEDLMKRIAHAGSLHDFAEIPKDIKEVFTTAHDVTPEQHIAIQAAFQEYTDNAVSKTINFPNSATRDDVYNAYLLAYKTGCKGVTVYRDGSRNEQVLSTGKTKEGHPSGEESKEKIIYETKIKPRPRPEIVVGTTEKIPTGLGDMYITINEDSEGMNEVFVRLGKSGGEAAAMTEAIGRLISIALRSRVEPKIIAKHLKSIRGSSPVWQNGELILSCPDAIGKAIDRYIERAKKLNLDFSDEVETVAEPKKKKISVEQDQLLAQTCPDCGGQIEFESGCYTCHGCGYSKCA</sequence>
<dbReference type="Pfam" id="PF12637">
    <property type="entry name" value="TSCPD"/>
    <property type="match status" value="1"/>
</dbReference>
<dbReference type="InterPro" id="IPR008926">
    <property type="entry name" value="RNR_R1-su_N"/>
</dbReference>
<keyword evidence="5 13" id="KW-0547">Nucleotide-binding</keyword>
<comment type="similarity">
    <text evidence="2 13">Belongs to the ribonucleoside diphosphate reductase class-2 family.</text>
</comment>
<keyword evidence="6" id="KW-0067">ATP-binding</keyword>
<evidence type="ECO:0000313" key="17">
    <source>
        <dbReference type="EMBL" id="OIN90131.1"/>
    </source>
</evidence>
<evidence type="ECO:0000256" key="10">
    <source>
        <dbReference type="ARBA" id="ARBA00023285"/>
    </source>
</evidence>
<keyword evidence="10 13" id="KW-0170">Cobalt</keyword>
<dbReference type="SUPFAM" id="SSF51998">
    <property type="entry name" value="PFL-like glycyl radical enzymes"/>
    <property type="match status" value="1"/>
</dbReference>
<dbReference type="UniPathway" id="UPA00326"/>
<dbReference type="Pfam" id="PF00317">
    <property type="entry name" value="Ribonuc_red_lgN"/>
    <property type="match status" value="1"/>
</dbReference>
<evidence type="ECO:0000259" key="14">
    <source>
        <dbReference type="Pfam" id="PF00317"/>
    </source>
</evidence>
<evidence type="ECO:0000256" key="9">
    <source>
        <dbReference type="ARBA" id="ARBA00023157"/>
    </source>
</evidence>
<keyword evidence="4 13" id="KW-0237">DNA synthesis</keyword>
<evidence type="ECO:0000256" key="4">
    <source>
        <dbReference type="ARBA" id="ARBA00022634"/>
    </source>
</evidence>
<keyword evidence="3 13" id="KW-0846">Cobalamin</keyword>
<evidence type="ECO:0000313" key="18">
    <source>
        <dbReference type="Proteomes" id="UP000182753"/>
    </source>
</evidence>
<keyword evidence="8" id="KW-0215">Deoxyribonucleotide synthesis</keyword>
<dbReference type="GO" id="GO:0005524">
    <property type="term" value="F:ATP binding"/>
    <property type="evidence" value="ECO:0007669"/>
    <property type="project" value="UniProtKB-KW"/>
</dbReference>
<evidence type="ECO:0000259" key="16">
    <source>
        <dbReference type="Pfam" id="PF12637"/>
    </source>
</evidence>
<evidence type="ECO:0000256" key="3">
    <source>
        <dbReference type="ARBA" id="ARBA00022628"/>
    </source>
</evidence>
<dbReference type="GO" id="GO:0004748">
    <property type="term" value="F:ribonucleoside-diphosphate reductase activity, thioredoxin disulfide as acceptor"/>
    <property type="evidence" value="ECO:0007669"/>
    <property type="project" value="UniProtKB-EC"/>
</dbReference>
<organism evidence="17 18">
    <name type="scientific">Candidatus Berkelbacteria bacterium CG1_02_42_45</name>
    <dbReference type="NCBI Taxonomy" id="1805036"/>
    <lineage>
        <taxon>Bacteria</taxon>
        <taxon>Candidatus Berkelbacteria</taxon>
    </lineage>
</organism>
<dbReference type="PRINTS" id="PR01183">
    <property type="entry name" value="RIBORDTASEM1"/>
</dbReference>
<comment type="function">
    <text evidence="11 13">Catalyzes the reduction of ribonucleotides to deoxyribonucleotides. May function to provide a pool of deoxyribonucleotide precursors for DNA repair during oxygen limitation and/or for immediate growth after restoration of oxygen.</text>
</comment>
<dbReference type="Gene3D" id="3.20.70.20">
    <property type="match status" value="1"/>
</dbReference>
<dbReference type="SUPFAM" id="SSF48168">
    <property type="entry name" value="R1 subunit of ribonucleotide reductase, N-terminal domain"/>
    <property type="match status" value="1"/>
</dbReference>
<comment type="cofactor">
    <cofactor evidence="1 13">
        <name>adenosylcob(III)alamin</name>
        <dbReference type="ChEBI" id="CHEBI:18408"/>
    </cofactor>
</comment>
<feature type="domain" description="TSCPD" evidence="16">
    <location>
        <begin position="609"/>
        <end position="712"/>
    </location>
</feature>
<dbReference type="AlphaFoldDB" id="A0A1J4RRV6"/>
<dbReference type="Proteomes" id="UP000182753">
    <property type="component" value="Unassembled WGS sequence"/>
</dbReference>